<dbReference type="GO" id="GO:0006285">
    <property type="term" value="P:base-excision repair, AP site formation"/>
    <property type="evidence" value="ECO:0000318"/>
    <property type="project" value="GO_Central"/>
</dbReference>
<dbReference type="GO" id="GO:0034039">
    <property type="term" value="F:8-oxo-7,8-dihydroguanine DNA N-glycosylase activity"/>
    <property type="evidence" value="ECO:0000318"/>
    <property type="project" value="GO_Central"/>
</dbReference>
<dbReference type="GO" id="GO:0003684">
    <property type="term" value="F:damaged DNA binding"/>
    <property type="evidence" value="ECO:0007669"/>
    <property type="project" value="InterPro"/>
</dbReference>
<comment type="catalytic activity">
    <reaction evidence="11">
        <text>2'-deoxyribonucleotide-(2'-deoxyribose 5'-phosphate)-2'-deoxyribonucleotide-DNA = a 3'-end 2'-deoxyribonucleotide-(2,3-dehydro-2,3-deoxyribose 5'-phosphate)-DNA + a 5'-end 5'-phospho-2'-deoxyribonucleoside-DNA + H(+)</text>
        <dbReference type="Rhea" id="RHEA:66592"/>
        <dbReference type="Rhea" id="RHEA-COMP:13180"/>
        <dbReference type="Rhea" id="RHEA-COMP:16897"/>
        <dbReference type="Rhea" id="RHEA-COMP:17067"/>
        <dbReference type="ChEBI" id="CHEBI:15378"/>
        <dbReference type="ChEBI" id="CHEBI:136412"/>
        <dbReference type="ChEBI" id="CHEBI:157695"/>
        <dbReference type="ChEBI" id="CHEBI:167181"/>
        <dbReference type="EC" id="4.2.99.18"/>
    </reaction>
</comment>
<dbReference type="Gene3D" id="1.10.1670.10">
    <property type="entry name" value="Helix-hairpin-Helix base-excision DNA repair enzymes (C-terminal)"/>
    <property type="match status" value="1"/>
</dbReference>
<dbReference type="Pfam" id="PF07934">
    <property type="entry name" value="OGG_N"/>
    <property type="match status" value="1"/>
</dbReference>
<dbReference type="STRING" id="88036.D8QPT9"/>
<keyword evidence="9" id="KW-0511">Multifunctional enzyme</keyword>
<evidence type="ECO:0000256" key="4">
    <source>
        <dbReference type="ARBA" id="ARBA00022763"/>
    </source>
</evidence>
<dbReference type="Gene3D" id="1.10.340.30">
    <property type="entry name" value="Hypothetical protein, domain 2"/>
    <property type="match status" value="1"/>
</dbReference>
<dbReference type="PANTHER" id="PTHR10242">
    <property type="entry name" value="8-OXOGUANINE DNA GLYCOSYLASE"/>
    <property type="match status" value="1"/>
</dbReference>
<dbReference type="InterPro" id="IPR052054">
    <property type="entry name" value="Oxidative_DNA_repair_enzyme"/>
</dbReference>
<keyword evidence="7" id="KW-0456">Lyase</keyword>
<evidence type="ECO:0000313" key="14">
    <source>
        <dbReference type="EMBL" id="EFJ38342.1"/>
    </source>
</evidence>
<dbReference type="GO" id="GO:0005634">
    <property type="term" value="C:nucleus"/>
    <property type="evidence" value="ECO:0000318"/>
    <property type="project" value="GO_Central"/>
</dbReference>
<dbReference type="FunFam" id="1.10.1670.10:FF:000005">
    <property type="entry name" value="N-glycosylase/DNA lyase OGG1"/>
    <property type="match status" value="1"/>
</dbReference>
<evidence type="ECO:0000256" key="5">
    <source>
        <dbReference type="ARBA" id="ARBA00022801"/>
    </source>
</evidence>
<gene>
    <name evidence="14" type="ORF">SELMODRAFT_75917</name>
</gene>
<comment type="subcellular location">
    <subcellularLocation>
        <location evidence="1">Nucleus</location>
    </subcellularLocation>
</comment>
<dbReference type="Gramene" id="EFJ38342">
    <property type="protein sequence ID" value="EFJ38342"/>
    <property type="gene ID" value="SELMODRAFT_75917"/>
</dbReference>
<evidence type="ECO:0000313" key="15">
    <source>
        <dbReference type="Proteomes" id="UP000001514"/>
    </source>
</evidence>
<evidence type="ECO:0000256" key="8">
    <source>
        <dbReference type="ARBA" id="ARBA00023242"/>
    </source>
</evidence>
<keyword evidence="5" id="KW-0378">Hydrolase</keyword>
<name>D8QPT9_SELML</name>
<evidence type="ECO:0000256" key="6">
    <source>
        <dbReference type="ARBA" id="ARBA00023204"/>
    </source>
</evidence>
<dbReference type="InterPro" id="IPR012904">
    <property type="entry name" value="OGG_N"/>
</dbReference>
<dbReference type="SMART" id="SM00478">
    <property type="entry name" value="ENDO3c"/>
    <property type="match status" value="1"/>
</dbReference>
<evidence type="ECO:0000259" key="13">
    <source>
        <dbReference type="SMART" id="SM00478"/>
    </source>
</evidence>
<feature type="domain" description="HhH-GPD" evidence="13">
    <location>
        <begin position="146"/>
        <end position="318"/>
    </location>
</feature>
<dbReference type="HOGENOM" id="CLU_027543_3_1_1"/>
<dbReference type="OrthoDB" id="238681at2759"/>
<dbReference type="PANTHER" id="PTHR10242:SF2">
    <property type="entry name" value="N-GLYCOSYLASE_DNA LYASE"/>
    <property type="match status" value="1"/>
</dbReference>
<dbReference type="FunCoup" id="D8QPT9">
    <property type="interactions" value="3954"/>
</dbReference>
<dbReference type="InterPro" id="IPR023170">
    <property type="entry name" value="HhH_base_excis_C"/>
</dbReference>
<dbReference type="SUPFAM" id="SSF48150">
    <property type="entry name" value="DNA-glycosylase"/>
    <property type="match status" value="1"/>
</dbReference>
<organism evidence="15">
    <name type="scientific">Selaginella moellendorffii</name>
    <name type="common">Spikemoss</name>
    <dbReference type="NCBI Taxonomy" id="88036"/>
    <lineage>
        <taxon>Eukaryota</taxon>
        <taxon>Viridiplantae</taxon>
        <taxon>Streptophyta</taxon>
        <taxon>Embryophyta</taxon>
        <taxon>Tracheophyta</taxon>
        <taxon>Lycopodiopsida</taxon>
        <taxon>Selaginellales</taxon>
        <taxon>Selaginellaceae</taxon>
        <taxon>Selaginella</taxon>
    </lineage>
</organism>
<accession>D8QPT9</accession>
<evidence type="ECO:0000256" key="12">
    <source>
        <dbReference type="SAM" id="MobiDB-lite"/>
    </source>
</evidence>
<protein>
    <recommendedName>
        <fullName evidence="3">DNA-(apurinic or apyrimidinic site) lyase</fullName>
        <ecNumber evidence="3">4.2.99.18</ecNumber>
    </recommendedName>
</protein>
<keyword evidence="8" id="KW-0539">Nucleus</keyword>
<dbReference type="InterPro" id="IPR011257">
    <property type="entry name" value="DNA_glycosylase"/>
</dbReference>
<evidence type="ECO:0000256" key="3">
    <source>
        <dbReference type="ARBA" id="ARBA00012720"/>
    </source>
</evidence>
<keyword evidence="15" id="KW-1185">Reference proteome</keyword>
<dbReference type="Proteomes" id="UP000001514">
    <property type="component" value="Unassembled WGS sequence"/>
</dbReference>
<evidence type="ECO:0000256" key="2">
    <source>
        <dbReference type="ARBA" id="ARBA00010679"/>
    </source>
</evidence>
<dbReference type="SUPFAM" id="SSF55945">
    <property type="entry name" value="TATA-box binding protein-like"/>
    <property type="match status" value="1"/>
</dbReference>
<dbReference type="KEGG" id="smo:SELMODRAFT_75917"/>
<reference evidence="14 15" key="1">
    <citation type="journal article" date="2011" name="Science">
        <title>The Selaginella genome identifies genetic changes associated with the evolution of vascular plants.</title>
        <authorList>
            <person name="Banks J.A."/>
            <person name="Nishiyama T."/>
            <person name="Hasebe M."/>
            <person name="Bowman J.L."/>
            <person name="Gribskov M."/>
            <person name="dePamphilis C."/>
            <person name="Albert V.A."/>
            <person name="Aono N."/>
            <person name="Aoyama T."/>
            <person name="Ambrose B.A."/>
            <person name="Ashton N.W."/>
            <person name="Axtell M.J."/>
            <person name="Barker E."/>
            <person name="Barker M.S."/>
            <person name="Bennetzen J.L."/>
            <person name="Bonawitz N.D."/>
            <person name="Chapple C."/>
            <person name="Cheng C."/>
            <person name="Correa L.G."/>
            <person name="Dacre M."/>
            <person name="DeBarry J."/>
            <person name="Dreyer I."/>
            <person name="Elias M."/>
            <person name="Engstrom E.M."/>
            <person name="Estelle M."/>
            <person name="Feng L."/>
            <person name="Finet C."/>
            <person name="Floyd S.K."/>
            <person name="Frommer W.B."/>
            <person name="Fujita T."/>
            <person name="Gramzow L."/>
            <person name="Gutensohn M."/>
            <person name="Harholt J."/>
            <person name="Hattori M."/>
            <person name="Heyl A."/>
            <person name="Hirai T."/>
            <person name="Hiwatashi Y."/>
            <person name="Ishikawa M."/>
            <person name="Iwata M."/>
            <person name="Karol K.G."/>
            <person name="Koehler B."/>
            <person name="Kolukisaoglu U."/>
            <person name="Kubo M."/>
            <person name="Kurata T."/>
            <person name="Lalonde S."/>
            <person name="Li K."/>
            <person name="Li Y."/>
            <person name="Litt A."/>
            <person name="Lyons E."/>
            <person name="Manning G."/>
            <person name="Maruyama T."/>
            <person name="Michael T.P."/>
            <person name="Mikami K."/>
            <person name="Miyazaki S."/>
            <person name="Morinaga S."/>
            <person name="Murata T."/>
            <person name="Mueller-Roeber B."/>
            <person name="Nelson D.R."/>
            <person name="Obara M."/>
            <person name="Oguri Y."/>
            <person name="Olmstead R.G."/>
            <person name="Onodera N."/>
            <person name="Petersen B.L."/>
            <person name="Pils B."/>
            <person name="Prigge M."/>
            <person name="Rensing S.A."/>
            <person name="Riano-Pachon D.M."/>
            <person name="Roberts A.W."/>
            <person name="Sato Y."/>
            <person name="Scheller H.V."/>
            <person name="Schulz B."/>
            <person name="Schulz C."/>
            <person name="Shakirov E.V."/>
            <person name="Shibagaki N."/>
            <person name="Shinohara N."/>
            <person name="Shippen D.E."/>
            <person name="Soerensen I."/>
            <person name="Sotooka R."/>
            <person name="Sugimoto N."/>
            <person name="Sugita M."/>
            <person name="Sumikawa N."/>
            <person name="Tanurdzic M."/>
            <person name="Theissen G."/>
            <person name="Ulvskov P."/>
            <person name="Wakazuki S."/>
            <person name="Weng J.K."/>
            <person name="Willats W.W."/>
            <person name="Wipf D."/>
            <person name="Wolf P.G."/>
            <person name="Yang L."/>
            <person name="Zimmer A.D."/>
            <person name="Zhu Q."/>
            <person name="Mitros T."/>
            <person name="Hellsten U."/>
            <person name="Loque D."/>
            <person name="Otillar R."/>
            <person name="Salamov A."/>
            <person name="Schmutz J."/>
            <person name="Shapiro H."/>
            <person name="Lindquist E."/>
            <person name="Lucas S."/>
            <person name="Rokhsar D."/>
            <person name="Grigoriev I.V."/>
        </authorList>
    </citation>
    <scope>NUCLEOTIDE SEQUENCE [LARGE SCALE GENOMIC DNA]</scope>
</reference>
<dbReference type="GO" id="GO:0006289">
    <property type="term" value="P:nucleotide-excision repair"/>
    <property type="evidence" value="ECO:0007669"/>
    <property type="project" value="InterPro"/>
</dbReference>
<dbReference type="OMA" id="GYAQEYL"/>
<comment type="similarity">
    <text evidence="2">Belongs to the type-1 OGG1 family.</text>
</comment>
<dbReference type="InterPro" id="IPR003265">
    <property type="entry name" value="HhH-GPD_domain"/>
</dbReference>
<keyword evidence="4" id="KW-0227">DNA damage</keyword>
<dbReference type="EC" id="4.2.99.18" evidence="3"/>
<evidence type="ECO:0000256" key="9">
    <source>
        <dbReference type="ARBA" id="ARBA00023268"/>
    </source>
</evidence>
<proteinExistence type="inferred from homology"/>
<keyword evidence="10" id="KW-0326">Glycosidase</keyword>
<evidence type="ECO:0000256" key="11">
    <source>
        <dbReference type="ARBA" id="ARBA00044632"/>
    </source>
</evidence>
<dbReference type="Pfam" id="PF00730">
    <property type="entry name" value="HhH-GPD"/>
    <property type="match status" value="1"/>
</dbReference>
<dbReference type="EMBL" id="GL377565">
    <property type="protein sequence ID" value="EFJ38342.1"/>
    <property type="molecule type" value="Genomic_DNA"/>
</dbReference>
<evidence type="ECO:0000256" key="10">
    <source>
        <dbReference type="ARBA" id="ARBA00023295"/>
    </source>
</evidence>
<dbReference type="eggNOG" id="KOG2875">
    <property type="taxonomic scope" value="Eukaryota"/>
</dbReference>
<dbReference type="AlphaFoldDB" id="D8QPT9"/>
<feature type="compositionally biased region" description="Basic residues" evidence="12">
    <location>
        <begin position="331"/>
        <end position="342"/>
    </location>
</feature>
<evidence type="ECO:0000256" key="7">
    <source>
        <dbReference type="ARBA" id="ARBA00023239"/>
    </source>
</evidence>
<sequence length="351" mass="38782">MAPIAKRSLSFAIAVATPERITKKPRAREEWRSLSVPPVELNLALTLLTGQTFLWKQTSPGVFTGALGPHLVSLRQTPQDTLYRLHTEFPGAKEALREFFTLDTSLAALWSSFSAADERFAAVAPYIQGARVLRQDPVECVFQFICSSNNHIQRITKMVDFLATQGSPLGCVDGQSFFQFPSLEQLSFLTEKQLRDAGFGYRAKYIVGAVETLRSKESGGDEWLKSLREGSLEQATAALCTLPGIGPKVAACVSLFSLDKHDAIPVDTHVWQIAVQYLKPELAGQRLTSKMHSAVAQAFVSRFGAYAGWAHAVLFIAELSSHQKLLPSHLHTQRKPRTSKNSKRNEDVVSL</sequence>
<keyword evidence="6" id="KW-0234">DNA repair</keyword>
<feature type="region of interest" description="Disordered" evidence="12">
    <location>
        <begin position="328"/>
        <end position="351"/>
    </location>
</feature>
<dbReference type="InParanoid" id="D8QPT9"/>
<dbReference type="CDD" id="cd00056">
    <property type="entry name" value="ENDO3c"/>
    <property type="match status" value="1"/>
</dbReference>
<evidence type="ECO:0000256" key="1">
    <source>
        <dbReference type="ARBA" id="ARBA00004123"/>
    </source>
</evidence>
<dbReference type="Gene3D" id="3.30.310.40">
    <property type="match status" value="1"/>
</dbReference>
<dbReference type="GO" id="GO:0140078">
    <property type="term" value="F:class I DNA-(apurinic or apyrimidinic site) endonuclease activity"/>
    <property type="evidence" value="ECO:0007669"/>
    <property type="project" value="UniProtKB-EC"/>
</dbReference>